<comment type="caution">
    <text evidence="2">The sequence shown here is derived from an EMBL/GenBank/DDBJ whole genome shotgun (WGS) entry which is preliminary data.</text>
</comment>
<gene>
    <name evidence="2" type="ORF">AAE3_LOCUS1768</name>
</gene>
<dbReference type="OrthoDB" id="3067930at2759"/>
<accession>A0A8S0W233</accession>
<dbReference type="Proteomes" id="UP000467700">
    <property type="component" value="Unassembled WGS sequence"/>
</dbReference>
<evidence type="ECO:0000313" key="3">
    <source>
        <dbReference type="Proteomes" id="UP000467700"/>
    </source>
</evidence>
<evidence type="ECO:0000256" key="1">
    <source>
        <dbReference type="SAM" id="MobiDB-lite"/>
    </source>
</evidence>
<organism evidence="2 3">
    <name type="scientific">Cyclocybe aegerita</name>
    <name type="common">Black poplar mushroom</name>
    <name type="synonym">Agrocybe aegerita</name>
    <dbReference type="NCBI Taxonomy" id="1973307"/>
    <lineage>
        <taxon>Eukaryota</taxon>
        <taxon>Fungi</taxon>
        <taxon>Dikarya</taxon>
        <taxon>Basidiomycota</taxon>
        <taxon>Agaricomycotina</taxon>
        <taxon>Agaricomycetes</taxon>
        <taxon>Agaricomycetidae</taxon>
        <taxon>Agaricales</taxon>
        <taxon>Agaricineae</taxon>
        <taxon>Bolbitiaceae</taxon>
        <taxon>Cyclocybe</taxon>
    </lineage>
</organism>
<dbReference type="EMBL" id="CACVBS010000024">
    <property type="protein sequence ID" value="CAA7259344.1"/>
    <property type="molecule type" value="Genomic_DNA"/>
</dbReference>
<keyword evidence="3" id="KW-1185">Reference proteome</keyword>
<evidence type="ECO:0000313" key="2">
    <source>
        <dbReference type="EMBL" id="CAA7259344.1"/>
    </source>
</evidence>
<name>A0A8S0W233_CYCAE</name>
<reference evidence="2 3" key="1">
    <citation type="submission" date="2020-01" db="EMBL/GenBank/DDBJ databases">
        <authorList>
            <person name="Gupta K D."/>
        </authorList>
    </citation>
    <scope>NUCLEOTIDE SEQUENCE [LARGE SCALE GENOMIC DNA]</scope>
</reference>
<feature type="region of interest" description="Disordered" evidence="1">
    <location>
        <begin position="282"/>
        <end position="301"/>
    </location>
</feature>
<proteinExistence type="predicted"/>
<sequence>MMMSNSNKGPTTEAGKRASSALTFAVIWDPEQGLETFSGGDLLSQESTAFGVGAVDADRSTVGEPFAVFGSRQTHFIDVRSSSAYGRYLRGDGGFDHEPASPVDDASSVSTRWSRSSFRGTLNGLDALDANKELPPTPSPKFNLAALLDPETGFLAYRNSKIAGPVKKFFRSASAPASASPCSEPEPEPEPDYRSGSASPEVFYDSRETEPRPASPVPAQLHCTNPDPPPTPRPPNSMRSFSEPPCGPPADHYGMVFDQMMRKRGVRGPDETHSIDDEGFFETSSHPDCEPHLPSRFSTTTTSTSTYITIDSRTARCHTPVDMTRTPTRQRAAAGRYGFRPKTSSRLIQSISFPSSESRHGSHHSIDFAGALSLTHPRLSNIFRRPWSRRTTDDRWVLIEVRSVVTERVIDD</sequence>
<dbReference type="AlphaFoldDB" id="A0A8S0W233"/>
<feature type="region of interest" description="Disordered" evidence="1">
    <location>
        <begin position="175"/>
        <end position="251"/>
    </location>
</feature>
<protein>
    <submittedName>
        <fullName evidence="2">Uncharacterized protein</fullName>
    </submittedName>
</protein>
<feature type="compositionally biased region" description="Pro residues" evidence="1">
    <location>
        <begin position="226"/>
        <end position="235"/>
    </location>
</feature>